<dbReference type="OrthoDB" id="4387630at2759"/>
<proteinExistence type="predicted"/>
<evidence type="ECO:0000256" key="1">
    <source>
        <dbReference type="SAM" id="SignalP"/>
    </source>
</evidence>
<dbReference type="GeneID" id="30977070"/>
<accession>A0A1L9X7B8</accession>
<keyword evidence="3" id="KW-1185">Reference proteome</keyword>
<dbReference type="Proteomes" id="UP000184546">
    <property type="component" value="Unassembled WGS sequence"/>
</dbReference>
<gene>
    <name evidence="2" type="ORF">ASPACDRAFT_57551</name>
</gene>
<keyword evidence="1" id="KW-0732">Signal</keyword>
<dbReference type="RefSeq" id="XP_020060568.1">
    <property type="nucleotide sequence ID" value="XM_020203256.1"/>
</dbReference>
<reference evidence="3" key="1">
    <citation type="journal article" date="2017" name="Genome Biol.">
        <title>Comparative genomics reveals high biological diversity and specific adaptations in the industrially and medically important fungal genus Aspergillus.</title>
        <authorList>
            <person name="de Vries R.P."/>
            <person name="Riley R."/>
            <person name="Wiebenga A."/>
            <person name="Aguilar-Osorio G."/>
            <person name="Amillis S."/>
            <person name="Uchima C.A."/>
            <person name="Anderluh G."/>
            <person name="Asadollahi M."/>
            <person name="Askin M."/>
            <person name="Barry K."/>
            <person name="Battaglia E."/>
            <person name="Bayram O."/>
            <person name="Benocci T."/>
            <person name="Braus-Stromeyer S.A."/>
            <person name="Caldana C."/>
            <person name="Canovas D."/>
            <person name="Cerqueira G.C."/>
            <person name="Chen F."/>
            <person name="Chen W."/>
            <person name="Choi C."/>
            <person name="Clum A."/>
            <person name="Dos Santos R.A."/>
            <person name="Damasio A.R."/>
            <person name="Diallinas G."/>
            <person name="Emri T."/>
            <person name="Fekete E."/>
            <person name="Flipphi M."/>
            <person name="Freyberg S."/>
            <person name="Gallo A."/>
            <person name="Gournas C."/>
            <person name="Habgood R."/>
            <person name="Hainaut M."/>
            <person name="Harispe M.L."/>
            <person name="Henrissat B."/>
            <person name="Hilden K.S."/>
            <person name="Hope R."/>
            <person name="Hossain A."/>
            <person name="Karabika E."/>
            <person name="Karaffa L."/>
            <person name="Karanyi Z."/>
            <person name="Krasevec N."/>
            <person name="Kuo A."/>
            <person name="Kusch H."/>
            <person name="LaButti K."/>
            <person name="Lagendijk E.L."/>
            <person name="Lapidus A."/>
            <person name="Levasseur A."/>
            <person name="Lindquist E."/>
            <person name="Lipzen A."/>
            <person name="Logrieco A.F."/>
            <person name="MacCabe A."/>
            <person name="Maekelae M.R."/>
            <person name="Malavazi I."/>
            <person name="Melin P."/>
            <person name="Meyer V."/>
            <person name="Mielnichuk N."/>
            <person name="Miskei M."/>
            <person name="Molnar A.P."/>
            <person name="Mule G."/>
            <person name="Ngan C.Y."/>
            <person name="Orejas M."/>
            <person name="Orosz E."/>
            <person name="Ouedraogo J.P."/>
            <person name="Overkamp K.M."/>
            <person name="Park H.-S."/>
            <person name="Perrone G."/>
            <person name="Piumi F."/>
            <person name="Punt P.J."/>
            <person name="Ram A.F."/>
            <person name="Ramon A."/>
            <person name="Rauscher S."/>
            <person name="Record E."/>
            <person name="Riano-Pachon D.M."/>
            <person name="Robert V."/>
            <person name="Roehrig J."/>
            <person name="Ruller R."/>
            <person name="Salamov A."/>
            <person name="Salih N.S."/>
            <person name="Samson R.A."/>
            <person name="Sandor E."/>
            <person name="Sanguinetti M."/>
            <person name="Schuetze T."/>
            <person name="Sepcic K."/>
            <person name="Shelest E."/>
            <person name="Sherlock G."/>
            <person name="Sophianopoulou V."/>
            <person name="Squina F.M."/>
            <person name="Sun H."/>
            <person name="Susca A."/>
            <person name="Todd R.B."/>
            <person name="Tsang A."/>
            <person name="Unkles S.E."/>
            <person name="van de Wiele N."/>
            <person name="van Rossen-Uffink D."/>
            <person name="Oliveira J.V."/>
            <person name="Vesth T.C."/>
            <person name="Visser J."/>
            <person name="Yu J.-H."/>
            <person name="Zhou M."/>
            <person name="Andersen M.R."/>
            <person name="Archer D.B."/>
            <person name="Baker S.E."/>
            <person name="Benoit I."/>
            <person name="Brakhage A.A."/>
            <person name="Braus G.H."/>
            <person name="Fischer R."/>
            <person name="Frisvad J.C."/>
            <person name="Goldman G.H."/>
            <person name="Houbraken J."/>
            <person name="Oakley B."/>
            <person name="Pocsi I."/>
            <person name="Scazzocchio C."/>
            <person name="Seiboth B."/>
            <person name="vanKuyk P.A."/>
            <person name="Wortman J."/>
            <person name="Dyer P.S."/>
            <person name="Grigoriev I.V."/>
        </authorList>
    </citation>
    <scope>NUCLEOTIDE SEQUENCE [LARGE SCALE GENOMIC DNA]</scope>
    <source>
        <strain evidence="3">ATCC 16872 / CBS 172.66 / WB 5094</strain>
    </source>
</reference>
<feature type="signal peptide" evidence="1">
    <location>
        <begin position="1"/>
        <end position="19"/>
    </location>
</feature>
<organism evidence="2 3">
    <name type="scientific">Aspergillus aculeatus (strain ATCC 16872 / CBS 172.66 / WB 5094)</name>
    <dbReference type="NCBI Taxonomy" id="690307"/>
    <lineage>
        <taxon>Eukaryota</taxon>
        <taxon>Fungi</taxon>
        <taxon>Dikarya</taxon>
        <taxon>Ascomycota</taxon>
        <taxon>Pezizomycotina</taxon>
        <taxon>Eurotiomycetes</taxon>
        <taxon>Eurotiomycetidae</taxon>
        <taxon>Eurotiales</taxon>
        <taxon>Aspergillaceae</taxon>
        <taxon>Aspergillus</taxon>
        <taxon>Aspergillus subgen. Circumdati</taxon>
    </lineage>
</organism>
<dbReference type="VEuPathDB" id="FungiDB:ASPACDRAFT_57551"/>
<protein>
    <submittedName>
        <fullName evidence="2">Uncharacterized protein</fullName>
    </submittedName>
</protein>
<evidence type="ECO:0000313" key="3">
    <source>
        <dbReference type="Proteomes" id="UP000184546"/>
    </source>
</evidence>
<dbReference type="AlphaFoldDB" id="A0A1L9X7B8"/>
<name>A0A1L9X7B8_ASPA1</name>
<dbReference type="EMBL" id="KV878971">
    <property type="protein sequence ID" value="OJK04229.1"/>
    <property type="molecule type" value="Genomic_DNA"/>
</dbReference>
<feature type="chain" id="PRO_5012634824" evidence="1">
    <location>
        <begin position="20"/>
        <end position="163"/>
    </location>
</feature>
<evidence type="ECO:0000313" key="2">
    <source>
        <dbReference type="EMBL" id="OJK04229.1"/>
    </source>
</evidence>
<sequence>MLAKSLLLTLCATASTVVATTDIIHFLYATDSYSDIQGAGSGYSAGFTLTDNDGNTIYNNADPGGYAPCMDNSEKVQYTSDCFTGTWTFGCESAFDGSPKLCSAYDPDGTAYPGKAKESLDFIGISAGITGTCSGEVTIPGNTCTSDSTFKVVKRYRGNYKSV</sequence>
<dbReference type="OMA" id="ANDEFTP"/>